<accession>A0ABX8BNW3</accession>
<dbReference type="RefSeq" id="WP_220563963.1">
    <property type="nucleotide sequence ID" value="NZ_CP074133.1"/>
</dbReference>
<evidence type="ECO:0000313" key="2">
    <source>
        <dbReference type="EMBL" id="QUX22747.1"/>
    </source>
</evidence>
<feature type="transmembrane region" description="Helical" evidence="1">
    <location>
        <begin position="7"/>
        <end position="26"/>
    </location>
</feature>
<protein>
    <submittedName>
        <fullName evidence="2">Uncharacterized protein</fullName>
    </submittedName>
</protein>
<sequence length="68" mass="7820">MTRPRWNVVAAWSAALAYVFFMMWFFTSLPMALGQTAFLALVIGLGRWNRRSKCHPVTSSRTREPSLE</sequence>
<dbReference type="EMBL" id="CP074133">
    <property type="protein sequence ID" value="QUX22747.1"/>
    <property type="molecule type" value="Genomic_DNA"/>
</dbReference>
<gene>
    <name evidence="2" type="ORF">KGD84_31475</name>
</gene>
<feature type="transmembrane region" description="Helical" evidence="1">
    <location>
        <begin position="32"/>
        <end position="49"/>
    </location>
</feature>
<keyword evidence="1" id="KW-0472">Membrane</keyword>
<evidence type="ECO:0000256" key="1">
    <source>
        <dbReference type="SAM" id="Phobius"/>
    </source>
</evidence>
<organism evidence="2 3">
    <name type="scientific">Nocardiopsis changdeensis</name>
    <dbReference type="NCBI Taxonomy" id="2831969"/>
    <lineage>
        <taxon>Bacteria</taxon>
        <taxon>Bacillati</taxon>
        <taxon>Actinomycetota</taxon>
        <taxon>Actinomycetes</taxon>
        <taxon>Streptosporangiales</taxon>
        <taxon>Nocardiopsidaceae</taxon>
        <taxon>Nocardiopsis</taxon>
    </lineage>
</organism>
<proteinExistence type="predicted"/>
<evidence type="ECO:0000313" key="3">
    <source>
        <dbReference type="Proteomes" id="UP000676079"/>
    </source>
</evidence>
<name>A0ABX8BNW3_9ACTN</name>
<keyword evidence="1" id="KW-0812">Transmembrane</keyword>
<keyword evidence="3" id="KW-1185">Reference proteome</keyword>
<keyword evidence="1" id="KW-1133">Transmembrane helix</keyword>
<reference evidence="2 3" key="1">
    <citation type="submission" date="2021-05" db="EMBL/GenBank/DDBJ databases">
        <title>Direct Submission.</title>
        <authorList>
            <person name="Li K."/>
            <person name="Gao J."/>
        </authorList>
    </citation>
    <scope>NUCLEOTIDE SEQUENCE [LARGE SCALE GENOMIC DNA]</scope>
    <source>
        <strain evidence="2 3">Mg02</strain>
    </source>
</reference>
<dbReference type="Proteomes" id="UP000676079">
    <property type="component" value="Chromosome"/>
</dbReference>